<evidence type="ECO:0000256" key="2">
    <source>
        <dbReference type="SAM" id="Phobius"/>
    </source>
</evidence>
<proteinExistence type="predicted"/>
<feature type="compositionally biased region" description="Low complexity" evidence="1">
    <location>
        <begin position="127"/>
        <end position="174"/>
    </location>
</feature>
<evidence type="ECO:0000256" key="1">
    <source>
        <dbReference type="SAM" id="MobiDB-lite"/>
    </source>
</evidence>
<evidence type="ECO:0000313" key="3">
    <source>
        <dbReference type="EMBL" id="MBY83821.1"/>
    </source>
</evidence>
<dbReference type="EMBL" id="GGMS01014618">
    <property type="protein sequence ID" value="MBY83821.1"/>
    <property type="molecule type" value="Transcribed_RNA"/>
</dbReference>
<keyword evidence="2" id="KW-0812">Transmembrane</keyword>
<organism evidence="3">
    <name type="scientific">Sipha flava</name>
    <name type="common">yellow sugarcane aphid</name>
    <dbReference type="NCBI Taxonomy" id="143950"/>
    <lineage>
        <taxon>Eukaryota</taxon>
        <taxon>Metazoa</taxon>
        <taxon>Ecdysozoa</taxon>
        <taxon>Arthropoda</taxon>
        <taxon>Hexapoda</taxon>
        <taxon>Insecta</taxon>
        <taxon>Pterygota</taxon>
        <taxon>Neoptera</taxon>
        <taxon>Paraneoptera</taxon>
        <taxon>Hemiptera</taxon>
        <taxon>Sternorrhyncha</taxon>
        <taxon>Aphidomorpha</taxon>
        <taxon>Aphidoidea</taxon>
        <taxon>Aphididae</taxon>
        <taxon>Sipha</taxon>
    </lineage>
</organism>
<dbReference type="AlphaFoldDB" id="A0A2S2R1B5"/>
<protein>
    <submittedName>
        <fullName evidence="3">Uncharacterized protein</fullName>
    </submittedName>
</protein>
<feature type="transmembrane region" description="Helical" evidence="2">
    <location>
        <begin position="12"/>
        <end position="34"/>
    </location>
</feature>
<keyword evidence="2" id="KW-0472">Membrane</keyword>
<feature type="compositionally biased region" description="Polar residues" evidence="1">
    <location>
        <begin position="79"/>
        <end position="93"/>
    </location>
</feature>
<feature type="region of interest" description="Disordered" evidence="1">
    <location>
        <begin position="35"/>
        <end position="93"/>
    </location>
</feature>
<accession>A0A2S2R1B5</accession>
<sequence>MTSINTRRSSVTLIRCCRYLPVVVFVVVAVAAAAPRSDHEELARPTVDHSVRHPTAGDHVPGRSQPGGVQRTRQDVRDPQSSSPAGYVHSNATTEEYVHSNATTEEYVHSNATTEEYIHSNATTEEPVSTTVTADSSTTPDPATVTDPIMVTDPTTVTDPTSVTDSTTVSADSSTVSDPFAVLDSTAVPIIAATTESDMSLQIPSPPGRHDTPTAISTTPMPSSVSSAASCRTVFLIHFAAVSAASLLTA</sequence>
<feature type="region of interest" description="Disordered" evidence="1">
    <location>
        <begin position="122"/>
        <end position="174"/>
    </location>
</feature>
<reference evidence="3" key="1">
    <citation type="submission" date="2018-04" db="EMBL/GenBank/DDBJ databases">
        <title>Transcriptome assembly of Sipha flava.</title>
        <authorList>
            <person name="Scully E.D."/>
            <person name="Geib S.M."/>
            <person name="Palmer N.A."/>
            <person name="Koch K."/>
            <person name="Bradshaw J."/>
            <person name="Heng-Moss T."/>
            <person name="Sarath G."/>
        </authorList>
    </citation>
    <scope>NUCLEOTIDE SEQUENCE</scope>
</reference>
<keyword evidence="2" id="KW-1133">Transmembrane helix</keyword>
<name>A0A2S2R1B5_9HEMI</name>
<gene>
    <name evidence="3" type="ORF">g.160037</name>
</gene>
<feature type="compositionally biased region" description="Basic and acidic residues" evidence="1">
    <location>
        <begin position="36"/>
        <end position="51"/>
    </location>
</feature>